<organism evidence="2 3">
    <name type="scientific">Vreelandella subterranea</name>
    <dbReference type="NCBI Taxonomy" id="416874"/>
    <lineage>
        <taxon>Bacteria</taxon>
        <taxon>Pseudomonadati</taxon>
        <taxon>Pseudomonadota</taxon>
        <taxon>Gammaproteobacteria</taxon>
        <taxon>Oceanospirillales</taxon>
        <taxon>Halomonadaceae</taxon>
        <taxon>Vreelandella</taxon>
    </lineage>
</organism>
<dbReference type="SUPFAM" id="SSF53850">
    <property type="entry name" value="Periplasmic binding protein-like II"/>
    <property type="match status" value="1"/>
</dbReference>
<dbReference type="AlphaFoldDB" id="A0A1H9SHW9"/>
<evidence type="ECO:0000313" key="2">
    <source>
        <dbReference type="EMBL" id="SER84630.1"/>
    </source>
</evidence>
<dbReference type="STRING" id="416874.SAMN04487958_103259"/>
<name>A0A1H9SHW9_9GAMM</name>
<protein>
    <submittedName>
        <fullName evidence="2">Polar amino acid transport system substrate-binding protein</fullName>
    </submittedName>
</protein>
<dbReference type="PANTHER" id="PTHR38834">
    <property type="entry name" value="PERIPLASMIC SUBSTRATE BINDING PROTEIN FAMILY 3"/>
    <property type="match status" value="1"/>
</dbReference>
<sequence length="254" mass="28239">MPDKKTARSPIMRNEPLKQRFSTGWRSLLGTLLLALSQPLSAAPLIINTEDYPPFNYPSEQGQIIGSATQVLRAALHAADVDAEFRLLPWARAYTAARLREQNCVYSTTRTTEREALFRWAGPLVVNEWAAFSLEGQDIKASSIQELADFRVGSFREDAVGNHVAAQGVEVLRAPNERENLARLNAGLVDVIVTGKATGEFLANAENVALNHLFTFYRAPLYLACHPSVSRNLIKRLQHNLPPLGEARGAWRHE</sequence>
<keyword evidence="3" id="KW-1185">Reference proteome</keyword>
<evidence type="ECO:0000313" key="3">
    <source>
        <dbReference type="Proteomes" id="UP000198505"/>
    </source>
</evidence>
<dbReference type="Gene3D" id="3.40.190.10">
    <property type="entry name" value="Periplasmic binding protein-like II"/>
    <property type="match status" value="2"/>
</dbReference>
<reference evidence="3" key="1">
    <citation type="submission" date="2016-10" db="EMBL/GenBank/DDBJ databases">
        <authorList>
            <person name="Varghese N."/>
            <person name="Submissions S."/>
        </authorList>
    </citation>
    <scope>NUCLEOTIDE SEQUENCE [LARGE SCALE GENOMIC DNA]</scope>
    <source>
        <strain evidence="3">CGMCC 1.6495</strain>
    </source>
</reference>
<gene>
    <name evidence="2" type="ORF">SAMN04487958_103259</name>
</gene>
<accession>A0A1H9SHW9</accession>
<dbReference type="Proteomes" id="UP000198505">
    <property type="component" value="Unassembled WGS sequence"/>
</dbReference>
<dbReference type="Pfam" id="PF00497">
    <property type="entry name" value="SBP_bac_3"/>
    <property type="match status" value="1"/>
</dbReference>
<proteinExistence type="predicted"/>
<feature type="domain" description="Solute-binding protein family 3/N-terminal" evidence="1">
    <location>
        <begin position="49"/>
        <end position="192"/>
    </location>
</feature>
<dbReference type="InterPro" id="IPR001638">
    <property type="entry name" value="Solute-binding_3/MltF_N"/>
</dbReference>
<evidence type="ECO:0000259" key="1">
    <source>
        <dbReference type="Pfam" id="PF00497"/>
    </source>
</evidence>
<dbReference type="EMBL" id="FOGS01000003">
    <property type="protein sequence ID" value="SER84630.1"/>
    <property type="molecule type" value="Genomic_DNA"/>
</dbReference>
<dbReference type="PANTHER" id="PTHR38834:SF3">
    <property type="entry name" value="SOLUTE-BINDING PROTEIN FAMILY 3_N-TERMINAL DOMAIN-CONTAINING PROTEIN"/>
    <property type="match status" value="1"/>
</dbReference>